<name>A0A3Q7MTY1_CALUR</name>
<sequence length="142" mass="15212">MLQFLGRVSGGLGVWPGPRGARSSPVGVGCGVWCLPGPSPLASTCAVVRVPQTWRCQRAFSQPLLCRPGRQWVILVLKLLGPQGLGRLPCPAPTPQPALLLGFTFGNVVGMYLAQNYDIPNLAKKLEEIKKDLDAKKKPPSS</sequence>
<reference key="1">
    <citation type="submission" date="2019-01" db="UniProtKB">
        <authorList>
            <consortium name="RefSeq"/>
        </authorList>
    </citation>
    <scope>IDENTIFICATION</scope>
</reference>
<dbReference type="PANTHER" id="PTHR47709">
    <property type="entry name" value="SHORT TRANSMEMBRANE MITOCHONDRIAL PROTEIN 1"/>
    <property type="match status" value="1"/>
</dbReference>
<dbReference type="AlphaFoldDB" id="A0A3Q7MTY1"/>
<evidence type="ECO:0000313" key="2">
    <source>
        <dbReference type="RefSeq" id="XP_025710555.1"/>
    </source>
</evidence>
<evidence type="ECO:0000313" key="1">
    <source>
        <dbReference type="Proteomes" id="UP000286641"/>
    </source>
</evidence>
<keyword evidence="1" id="KW-1185">Reference proteome</keyword>
<keyword evidence="2" id="KW-0472">Membrane</keyword>
<dbReference type="Proteomes" id="UP000286641">
    <property type="component" value="Unplaced"/>
</dbReference>
<proteinExistence type="predicted"/>
<keyword evidence="2" id="KW-0812">Transmembrane</keyword>
<gene>
    <name evidence="2" type="primary">STMP1</name>
</gene>
<dbReference type="PANTHER" id="PTHR47709:SF2">
    <property type="entry name" value="SHORT TRANSMEMBRANE MITOCHONDRIAL PROTEIN 1"/>
    <property type="match status" value="1"/>
</dbReference>
<accession>A0A3Q7MTY1</accession>
<dbReference type="InParanoid" id="A0A3Q7MTY1"/>
<dbReference type="InterPro" id="IPR027854">
    <property type="entry name" value="STMP1"/>
</dbReference>
<organism evidence="1 2">
    <name type="scientific">Callorhinus ursinus</name>
    <name type="common">Northern fur seal</name>
    <dbReference type="NCBI Taxonomy" id="34884"/>
    <lineage>
        <taxon>Eukaryota</taxon>
        <taxon>Metazoa</taxon>
        <taxon>Chordata</taxon>
        <taxon>Craniata</taxon>
        <taxon>Vertebrata</taxon>
        <taxon>Euteleostomi</taxon>
        <taxon>Mammalia</taxon>
        <taxon>Eutheria</taxon>
        <taxon>Laurasiatheria</taxon>
        <taxon>Carnivora</taxon>
        <taxon>Caniformia</taxon>
        <taxon>Pinnipedia</taxon>
        <taxon>Otariidae</taxon>
        <taxon>Callorhinus</taxon>
    </lineage>
</organism>
<reference evidence="2" key="2">
    <citation type="submission" date="2025-08" db="UniProtKB">
        <authorList>
            <consortium name="RefSeq"/>
        </authorList>
    </citation>
    <scope>IDENTIFICATION</scope>
    <source>
        <tissue evidence="2">Blood</tissue>
    </source>
</reference>
<dbReference type="CTD" id="647087"/>
<protein>
    <submittedName>
        <fullName evidence="2">Short transmembrane mitochondrial protein 1</fullName>
    </submittedName>
</protein>
<dbReference type="Pfam" id="PF15054">
    <property type="entry name" value="DUF4535"/>
    <property type="match status" value="1"/>
</dbReference>
<dbReference type="RefSeq" id="XP_025710555.1">
    <property type="nucleotide sequence ID" value="XM_025854770.1"/>
</dbReference>